<dbReference type="InterPro" id="IPR001678">
    <property type="entry name" value="MeTrfase_RsmB-F_NOP2_dom"/>
</dbReference>
<feature type="active site" description="Nucleophile" evidence="6">
    <location>
        <position position="406"/>
    </location>
</feature>
<dbReference type="NCBIfam" id="NF008149">
    <property type="entry name" value="PRK10901.1"/>
    <property type="match status" value="1"/>
</dbReference>
<dbReference type="Gene3D" id="3.30.70.1170">
    <property type="entry name" value="Sun protein, domain 3"/>
    <property type="match status" value="1"/>
</dbReference>
<evidence type="ECO:0000256" key="4">
    <source>
        <dbReference type="ARBA" id="ARBA00022691"/>
    </source>
</evidence>
<evidence type="ECO:0000256" key="5">
    <source>
        <dbReference type="ARBA" id="ARBA00022884"/>
    </source>
</evidence>
<dbReference type="EMBL" id="JANIGO010000001">
    <property type="protein sequence ID" value="MCQ8895585.1"/>
    <property type="molecule type" value="Genomic_DNA"/>
</dbReference>
<dbReference type="InterPro" id="IPR054728">
    <property type="entry name" value="RsmB-like_ferredoxin"/>
</dbReference>
<keyword evidence="9" id="KW-1185">Reference proteome</keyword>
<keyword evidence="3 6" id="KW-0808">Transferase</keyword>
<dbReference type="RefSeq" id="WP_256763271.1">
    <property type="nucleotide sequence ID" value="NZ_JANIGO010000001.1"/>
</dbReference>
<dbReference type="Gene3D" id="1.10.940.10">
    <property type="entry name" value="NusB-like"/>
    <property type="match status" value="1"/>
</dbReference>
<dbReference type="InterPro" id="IPR035926">
    <property type="entry name" value="NusB-like_sf"/>
</dbReference>
<dbReference type="GO" id="GO:0032259">
    <property type="term" value="P:methylation"/>
    <property type="evidence" value="ECO:0007669"/>
    <property type="project" value="UniProtKB-KW"/>
</dbReference>
<dbReference type="NCBIfam" id="TIGR00563">
    <property type="entry name" value="rsmB"/>
    <property type="match status" value="1"/>
</dbReference>
<reference evidence="8 9" key="1">
    <citation type="submission" date="2022-07" db="EMBL/GenBank/DDBJ databases">
        <authorList>
            <person name="Xamxidin M."/>
            <person name="Wu M."/>
        </authorList>
    </citation>
    <scope>NUCLEOTIDE SEQUENCE [LARGE SCALE GENOMIC DNA]</scope>
    <source>
        <strain evidence="8 9">NBRC 111650</strain>
    </source>
</reference>
<dbReference type="InterPro" id="IPR018314">
    <property type="entry name" value="RsmB/NOL1/NOP2-like_CS"/>
</dbReference>
<dbReference type="CDD" id="cd02440">
    <property type="entry name" value="AdoMet_MTases"/>
    <property type="match status" value="1"/>
</dbReference>
<feature type="binding site" evidence="6">
    <location>
        <begin position="280"/>
        <end position="286"/>
    </location>
    <ligand>
        <name>S-adenosyl-L-methionine</name>
        <dbReference type="ChEBI" id="CHEBI:59789"/>
    </ligand>
</feature>
<dbReference type="EC" id="2.1.1.176" evidence="8"/>
<dbReference type="PANTHER" id="PTHR22807:SF61">
    <property type="entry name" value="NOL1_NOP2_SUN FAMILY PROTEIN _ ANTITERMINATION NUSB DOMAIN-CONTAINING PROTEIN"/>
    <property type="match status" value="1"/>
</dbReference>
<evidence type="ECO:0000256" key="3">
    <source>
        <dbReference type="ARBA" id="ARBA00022679"/>
    </source>
</evidence>
<evidence type="ECO:0000256" key="1">
    <source>
        <dbReference type="ARBA" id="ARBA00007494"/>
    </source>
</evidence>
<dbReference type="SUPFAM" id="SSF48013">
    <property type="entry name" value="NusB-like"/>
    <property type="match status" value="1"/>
</dbReference>
<comment type="caution">
    <text evidence="6">Lacks conserved residue(s) required for the propagation of feature annotation.</text>
</comment>
<organism evidence="8 9">
    <name type="scientific">Limnobacter humi</name>
    <dbReference type="NCBI Taxonomy" id="1778671"/>
    <lineage>
        <taxon>Bacteria</taxon>
        <taxon>Pseudomonadati</taxon>
        <taxon>Pseudomonadota</taxon>
        <taxon>Betaproteobacteria</taxon>
        <taxon>Burkholderiales</taxon>
        <taxon>Burkholderiaceae</taxon>
        <taxon>Limnobacter</taxon>
    </lineage>
</organism>
<keyword evidence="4 6" id="KW-0949">S-adenosyl-L-methionine</keyword>
<evidence type="ECO:0000259" key="7">
    <source>
        <dbReference type="PROSITE" id="PS51686"/>
    </source>
</evidence>
<dbReference type="PROSITE" id="PS01153">
    <property type="entry name" value="NOL1_NOP2_SUN"/>
    <property type="match status" value="1"/>
</dbReference>
<dbReference type="Proteomes" id="UP001204142">
    <property type="component" value="Unassembled WGS sequence"/>
</dbReference>
<dbReference type="InterPro" id="IPR029063">
    <property type="entry name" value="SAM-dependent_MTases_sf"/>
</dbReference>
<dbReference type="Pfam" id="PF01189">
    <property type="entry name" value="Methyltr_RsmB-F"/>
    <property type="match status" value="1"/>
</dbReference>
<feature type="binding site" evidence="6">
    <location>
        <position position="353"/>
    </location>
    <ligand>
        <name>S-adenosyl-L-methionine</name>
        <dbReference type="ChEBI" id="CHEBI:59789"/>
    </ligand>
</feature>
<dbReference type="PANTHER" id="PTHR22807">
    <property type="entry name" value="NOP2 YEAST -RELATED NOL1/NOP2/FMU SUN DOMAIN-CONTAINING"/>
    <property type="match status" value="1"/>
</dbReference>
<keyword evidence="5 6" id="KW-0694">RNA-binding</keyword>
<dbReference type="Gene3D" id="3.40.50.150">
    <property type="entry name" value="Vaccinia Virus protein VP39"/>
    <property type="match status" value="1"/>
</dbReference>
<accession>A0ABT1WDI8</accession>
<keyword evidence="2 6" id="KW-0489">Methyltransferase</keyword>
<evidence type="ECO:0000313" key="9">
    <source>
        <dbReference type="Proteomes" id="UP001204142"/>
    </source>
</evidence>
<dbReference type="PROSITE" id="PS51686">
    <property type="entry name" value="SAM_MT_RSMB_NOP"/>
    <property type="match status" value="1"/>
</dbReference>
<evidence type="ECO:0000256" key="2">
    <source>
        <dbReference type="ARBA" id="ARBA00022603"/>
    </source>
</evidence>
<proteinExistence type="inferred from homology"/>
<gene>
    <name evidence="8" type="primary">rsmB</name>
    <name evidence="8" type="ORF">NQT62_03900</name>
</gene>
<dbReference type="GO" id="GO:0008168">
    <property type="term" value="F:methyltransferase activity"/>
    <property type="evidence" value="ECO:0007669"/>
    <property type="project" value="UniProtKB-KW"/>
</dbReference>
<dbReference type="SUPFAM" id="SSF53335">
    <property type="entry name" value="S-adenosyl-L-methionine-dependent methyltransferases"/>
    <property type="match status" value="1"/>
</dbReference>
<feature type="binding site" evidence="6">
    <location>
        <position position="302"/>
    </location>
    <ligand>
        <name>S-adenosyl-L-methionine</name>
        <dbReference type="ChEBI" id="CHEBI:59789"/>
    </ligand>
</feature>
<dbReference type="InterPro" id="IPR049560">
    <property type="entry name" value="MeTrfase_RsmB-F_NOP2_cat"/>
</dbReference>
<dbReference type="InterPro" id="IPR004573">
    <property type="entry name" value="rRNA_ssu_MeTfrase_B"/>
</dbReference>
<feature type="domain" description="SAM-dependent MTase RsmB/NOP-type" evidence="7">
    <location>
        <begin position="192"/>
        <end position="457"/>
    </location>
</feature>
<dbReference type="InterPro" id="IPR023267">
    <property type="entry name" value="RCMT"/>
</dbReference>
<name>A0ABT1WDI8_9BURK</name>
<sequence length="460" mass="49810">MSGRPTRGRTAPTSPAAPLLRLQETDLAYSLLLAAKAMTAVLHHGRSLDQALTQNLGNEQSFAVRGAVRDLATNGIRQWGRAQVLVQILTQKPGLNPPLLETTLGLGLGLLWPSDAPKYPSHTVVNQLVNACAAEPTLVAGKGLVNACLRNFLRDTPHWVNQALKNPQARWSLPGWWVRKVMDQHPIQGEALLNQAAQHPPMVLRVNSRIGTAQQYVDYLAENGMTGRVIGPQAVLLAQPCPVDALPGFSQGEVSVQDSAAQLAAPLLDLQNGQRVLDACAAPGGKTGHLLELANIDLLALDSSESRLNRVADNVERIAPTLDGDWRFNMTAAKAEALNDWWDGTPFDAILADVPCTGSGVVRRHPDIPWLRRPDDSANLSRIQHTILDALWSTLKPNGTLLLVTCSIFREEGPLLTKAFTDKHPDATPLDAPGVVYPLADAATSPDGFFYAKFRKRAHS</sequence>
<comment type="caution">
    <text evidence="8">The sequence shown here is derived from an EMBL/GenBank/DDBJ whole genome shotgun (WGS) entry which is preliminary data.</text>
</comment>
<comment type="similarity">
    <text evidence="1 6">Belongs to the class I-like SAM-binding methyltransferase superfamily. RsmB/NOP family.</text>
</comment>
<evidence type="ECO:0000256" key="6">
    <source>
        <dbReference type="PROSITE-ProRule" id="PRU01023"/>
    </source>
</evidence>
<protein>
    <submittedName>
        <fullName evidence="8">16S rRNA (Cytosine(967)-C(5))-methyltransferase RsmB</fullName>
        <ecNumber evidence="8">2.1.1.176</ecNumber>
    </submittedName>
</protein>
<dbReference type="PRINTS" id="PR02008">
    <property type="entry name" value="RCMTFAMILY"/>
</dbReference>
<evidence type="ECO:0000313" key="8">
    <source>
        <dbReference type="EMBL" id="MCQ8895585.1"/>
    </source>
</evidence>
<dbReference type="Pfam" id="PF22458">
    <property type="entry name" value="RsmF-B_ferredox"/>
    <property type="match status" value="1"/>
</dbReference>